<sequence length="66" mass="7534">MRHRWWHNLKRRRIGGAFRALRRITRPPPATTSAAASAGTPVKLLSIQQETVVWISEKDRNSGVDQ</sequence>
<protein>
    <submittedName>
        <fullName evidence="1">Uncharacterized protein</fullName>
    </submittedName>
</protein>
<accession>N1QXC4</accession>
<name>N1QXC4_AEGTA</name>
<proteinExistence type="predicted"/>
<dbReference type="EnsemblPlants" id="EMT12889">
    <property type="protein sequence ID" value="EMT12889"/>
    <property type="gene ID" value="F775_05630"/>
</dbReference>
<evidence type="ECO:0000313" key="1">
    <source>
        <dbReference type="EnsemblPlants" id="EMT12889"/>
    </source>
</evidence>
<organism evidence="1">
    <name type="scientific">Aegilops tauschii</name>
    <name type="common">Tausch's goatgrass</name>
    <name type="synonym">Aegilops squarrosa</name>
    <dbReference type="NCBI Taxonomy" id="37682"/>
    <lineage>
        <taxon>Eukaryota</taxon>
        <taxon>Viridiplantae</taxon>
        <taxon>Streptophyta</taxon>
        <taxon>Embryophyta</taxon>
        <taxon>Tracheophyta</taxon>
        <taxon>Spermatophyta</taxon>
        <taxon>Magnoliopsida</taxon>
        <taxon>Liliopsida</taxon>
        <taxon>Poales</taxon>
        <taxon>Poaceae</taxon>
        <taxon>BOP clade</taxon>
        <taxon>Pooideae</taxon>
        <taxon>Triticodae</taxon>
        <taxon>Triticeae</taxon>
        <taxon>Triticinae</taxon>
        <taxon>Aegilops</taxon>
    </lineage>
</organism>
<reference evidence="1" key="1">
    <citation type="submission" date="2015-06" db="UniProtKB">
        <authorList>
            <consortium name="EnsemblPlants"/>
        </authorList>
    </citation>
    <scope>IDENTIFICATION</scope>
</reference>
<dbReference type="AlphaFoldDB" id="N1QXC4"/>